<sequence>MARINLLPWREQLREERKKRFLAALAVSAMIGGAVIFTGDMMSRGSVDAQVSRNQYLKSHIKKLDKSITELKDLRKKREQLLERMKVIQSLQGNRPVSVRVFDQLVRVVPKGVYFKKVSMKDSTVKLVGIAESNNQISALMRNFNSSDWFAAPNLTAVRKVTVNGERQNEFDLTIQQTTPDSDDDGDRS</sequence>
<evidence type="ECO:0000313" key="4">
    <source>
        <dbReference type="Proteomes" id="UP001549366"/>
    </source>
</evidence>
<dbReference type="Proteomes" id="UP001549366">
    <property type="component" value="Unassembled WGS sequence"/>
</dbReference>
<dbReference type="Pfam" id="PF05137">
    <property type="entry name" value="PilN"/>
    <property type="match status" value="1"/>
</dbReference>
<keyword evidence="2" id="KW-0812">Transmembrane</keyword>
<feature type="transmembrane region" description="Helical" evidence="2">
    <location>
        <begin position="21"/>
        <end position="39"/>
    </location>
</feature>
<keyword evidence="2" id="KW-0472">Membrane</keyword>
<dbReference type="InterPro" id="IPR052534">
    <property type="entry name" value="Extracell_DNA_Util/SecSys_Comp"/>
</dbReference>
<dbReference type="InterPro" id="IPR007813">
    <property type="entry name" value="PilN"/>
</dbReference>
<dbReference type="PANTHER" id="PTHR40278">
    <property type="entry name" value="DNA UTILIZATION PROTEIN HOFN"/>
    <property type="match status" value="1"/>
</dbReference>
<reference evidence="3 4" key="1">
    <citation type="submission" date="2024-06" db="EMBL/GenBank/DDBJ databases">
        <title>Genomic Encyclopedia of Type Strains, Phase V (KMG-V): Genome sequencing to study the core and pangenomes of soil and plant-associated prokaryotes.</title>
        <authorList>
            <person name="Whitman W."/>
        </authorList>
    </citation>
    <scope>NUCLEOTIDE SEQUENCE [LARGE SCALE GENOMIC DNA]</scope>
    <source>
        <strain evidence="3 4">NE40</strain>
    </source>
</reference>
<accession>A0ABV2SEN6</accession>
<evidence type="ECO:0000256" key="1">
    <source>
        <dbReference type="SAM" id="Coils"/>
    </source>
</evidence>
<evidence type="ECO:0000256" key="2">
    <source>
        <dbReference type="SAM" id="Phobius"/>
    </source>
</evidence>
<evidence type="ECO:0000313" key="3">
    <source>
        <dbReference type="EMBL" id="MET4756227.1"/>
    </source>
</evidence>
<dbReference type="PANTHER" id="PTHR40278:SF2">
    <property type="entry name" value="TYPE IV PILUS INNER MEMBRANE COMPONENT PILN"/>
    <property type="match status" value="1"/>
</dbReference>
<keyword evidence="2" id="KW-1133">Transmembrane helix</keyword>
<dbReference type="RefSeq" id="WP_354010579.1">
    <property type="nucleotide sequence ID" value="NZ_JBEWTA010000001.1"/>
</dbReference>
<keyword evidence="1" id="KW-0175">Coiled coil</keyword>
<feature type="coiled-coil region" evidence="1">
    <location>
        <begin position="57"/>
        <end position="91"/>
    </location>
</feature>
<organism evidence="3 4">
    <name type="scientific">Endozoicomonas lisbonensis</name>
    <dbReference type="NCBI Taxonomy" id="3120522"/>
    <lineage>
        <taxon>Bacteria</taxon>
        <taxon>Pseudomonadati</taxon>
        <taxon>Pseudomonadota</taxon>
        <taxon>Gammaproteobacteria</taxon>
        <taxon>Oceanospirillales</taxon>
        <taxon>Endozoicomonadaceae</taxon>
        <taxon>Endozoicomonas</taxon>
    </lineage>
</organism>
<comment type="caution">
    <text evidence="3">The sequence shown here is derived from an EMBL/GenBank/DDBJ whole genome shotgun (WGS) entry which is preliminary data.</text>
</comment>
<keyword evidence="4" id="KW-1185">Reference proteome</keyword>
<name>A0ABV2SEN6_9GAMM</name>
<protein>
    <submittedName>
        <fullName evidence="3">Type IV pilus assembly protein PilN</fullName>
    </submittedName>
</protein>
<proteinExistence type="predicted"/>
<dbReference type="EMBL" id="JBEWTB010000002">
    <property type="protein sequence ID" value="MET4756227.1"/>
    <property type="molecule type" value="Genomic_DNA"/>
</dbReference>
<gene>
    <name evidence="3" type="ORF">V5J35_001419</name>
</gene>